<dbReference type="EC" id="2.7.13.3" evidence="3"/>
<evidence type="ECO:0000259" key="11">
    <source>
        <dbReference type="PROSITE" id="PS50110"/>
    </source>
</evidence>
<evidence type="ECO:0000259" key="10">
    <source>
        <dbReference type="PROSITE" id="PS50109"/>
    </source>
</evidence>
<comment type="similarity">
    <text evidence="2">In the N-terminal section; belongs to the phytochrome family.</text>
</comment>
<dbReference type="SMART" id="SM00387">
    <property type="entry name" value="HATPase_c"/>
    <property type="match status" value="1"/>
</dbReference>
<keyword evidence="6" id="KW-0902">Two-component regulatory system</keyword>
<name>A0A951U5Y2_9CYAN</name>
<dbReference type="InterPro" id="IPR011006">
    <property type="entry name" value="CheY-like_superfamily"/>
</dbReference>
<dbReference type="PRINTS" id="PR00344">
    <property type="entry name" value="BCTRLSENSOR"/>
</dbReference>
<dbReference type="InterPro" id="IPR004358">
    <property type="entry name" value="Sig_transdc_His_kin-like_C"/>
</dbReference>
<dbReference type="Gene3D" id="3.40.50.2300">
    <property type="match status" value="1"/>
</dbReference>
<feature type="domain" description="Response regulatory" evidence="11">
    <location>
        <begin position="311"/>
        <end position="429"/>
    </location>
</feature>
<dbReference type="PROSITE" id="PS50109">
    <property type="entry name" value="HIS_KIN"/>
    <property type="match status" value="1"/>
</dbReference>
<evidence type="ECO:0000256" key="1">
    <source>
        <dbReference type="ARBA" id="ARBA00000085"/>
    </source>
</evidence>
<dbReference type="InterPro" id="IPR036890">
    <property type="entry name" value="HATPase_C_sf"/>
</dbReference>
<evidence type="ECO:0000256" key="5">
    <source>
        <dbReference type="ARBA" id="ARBA00022777"/>
    </source>
</evidence>
<dbReference type="SUPFAM" id="SSF52172">
    <property type="entry name" value="CheY-like"/>
    <property type="match status" value="1"/>
</dbReference>
<evidence type="ECO:0000256" key="7">
    <source>
        <dbReference type="ARBA" id="ARBA00074306"/>
    </source>
</evidence>
<feature type="domain" description="Histidine kinase" evidence="10">
    <location>
        <begin position="59"/>
        <end position="284"/>
    </location>
</feature>
<keyword evidence="5 12" id="KW-0808">Transferase</keyword>
<evidence type="ECO:0000256" key="6">
    <source>
        <dbReference type="ARBA" id="ARBA00023012"/>
    </source>
</evidence>
<evidence type="ECO:0000313" key="13">
    <source>
        <dbReference type="Proteomes" id="UP000707356"/>
    </source>
</evidence>
<dbReference type="CDD" id="cd00082">
    <property type="entry name" value="HisKA"/>
    <property type="match status" value="1"/>
</dbReference>
<protein>
    <recommendedName>
        <fullName evidence="7">Circadian input-output histidine kinase CikA</fullName>
        <ecNumber evidence="3">2.7.13.3</ecNumber>
    </recommendedName>
</protein>
<reference evidence="12" key="2">
    <citation type="journal article" date="2022" name="Microbiol. Resour. Announc.">
        <title>Metagenome Sequencing to Explore Phylogenomics of Terrestrial Cyanobacteria.</title>
        <authorList>
            <person name="Ward R.D."/>
            <person name="Stajich J.E."/>
            <person name="Johansen J.R."/>
            <person name="Huntemann M."/>
            <person name="Clum A."/>
            <person name="Foster B."/>
            <person name="Foster B."/>
            <person name="Roux S."/>
            <person name="Palaniappan K."/>
            <person name="Varghese N."/>
            <person name="Mukherjee S."/>
            <person name="Reddy T.B.K."/>
            <person name="Daum C."/>
            <person name="Copeland A."/>
            <person name="Chen I.A."/>
            <person name="Ivanova N.N."/>
            <person name="Kyrpides N.C."/>
            <person name="Shapiro N."/>
            <person name="Eloe-Fadrosh E.A."/>
            <person name="Pietrasiak N."/>
        </authorList>
    </citation>
    <scope>NUCLEOTIDE SEQUENCE</scope>
    <source>
        <strain evidence="12">GSE-TBD4-15B</strain>
    </source>
</reference>
<dbReference type="GO" id="GO:0000155">
    <property type="term" value="F:phosphorelay sensor kinase activity"/>
    <property type="evidence" value="ECO:0007669"/>
    <property type="project" value="InterPro"/>
</dbReference>
<comment type="caution">
    <text evidence="8">Lacks conserved residue(s) required for the propagation of feature annotation.</text>
</comment>
<evidence type="ECO:0000256" key="2">
    <source>
        <dbReference type="ARBA" id="ARBA00006402"/>
    </source>
</evidence>
<dbReference type="PANTHER" id="PTHR43547">
    <property type="entry name" value="TWO-COMPONENT HISTIDINE KINASE"/>
    <property type="match status" value="1"/>
</dbReference>
<keyword evidence="5 12" id="KW-0418">Kinase</keyword>
<dbReference type="SMART" id="SM00388">
    <property type="entry name" value="HisKA"/>
    <property type="match status" value="1"/>
</dbReference>
<dbReference type="SUPFAM" id="SSF55874">
    <property type="entry name" value="ATPase domain of HSP90 chaperone/DNA topoisomerase II/histidine kinase"/>
    <property type="match status" value="1"/>
</dbReference>
<comment type="catalytic activity">
    <reaction evidence="1">
        <text>ATP + protein L-histidine = ADP + protein N-phospho-L-histidine.</text>
        <dbReference type="EC" id="2.7.13.3"/>
    </reaction>
</comment>
<evidence type="ECO:0000256" key="3">
    <source>
        <dbReference type="ARBA" id="ARBA00012438"/>
    </source>
</evidence>
<evidence type="ECO:0000256" key="8">
    <source>
        <dbReference type="PROSITE-ProRule" id="PRU00169"/>
    </source>
</evidence>
<dbReference type="AlphaFoldDB" id="A0A951U5Y2"/>
<dbReference type="PROSITE" id="PS50110">
    <property type="entry name" value="RESPONSE_REGULATORY"/>
    <property type="match status" value="1"/>
</dbReference>
<dbReference type="Gene3D" id="3.30.565.10">
    <property type="entry name" value="Histidine kinase-like ATPase, C-terminal domain"/>
    <property type="match status" value="1"/>
</dbReference>
<dbReference type="Pfam" id="PF00512">
    <property type="entry name" value="HisKA"/>
    <property type="match status" value="1"/>
</dbReference>
<sequence>MVSERNITTEEAQLTQELSKLRQQVARLEQQVSELHQARRQALVQAGASARIKDEFLAVLSHELRSPLNPILGWVKLLRSQQFDARMTQRALDAIERNAKLQVQLIEDLLDVSQILQGKLHLNIAQVDLTGILQAALKAVQLAAQNKQIEIKASVGSSVWVAGDAARLQQILWNLLSNAVKFTPAGGQVQVELEQISTRPDDPERRLARIWVKDSGQGIEPQFLPYMFDAFRQADSTITRQFNGLGLGLTIARHLVELHGGIIGVESAGQDQGSTFWVTLPLLSHEADIPPPLVLAPIPPVAKRESIQQVRVLLVEQNTDLQNYLALVLKSAGAKVMLAGSAGEALAKLSRWRPEVLVCGLDLPNVNGCHLLRQIRSLVPELGGETPALALVNHASESNQQEIATAGFQAYLSLPMEPEALIETVDQLVQQARADRPEWADQN</sequence>
<keyword evidence="4" id="KW-0597">Phosphoprotein</keyword>
<dbReference type="EMBL" id="JAHHHV010000075">
    <property type="protein sequence ID" value="MBW4467263.1"/>
    <property type="molecule type" value="Genomic_DNA"/>
</dbReference>
<dbReference type="Proteomes" id="UP000707356">
    <property type="component" value="Unassembled WGS sequence"/>
</dbReference>
<accession>A0A951U5Y2</accession>
<dbReference type="FunFam" id="3.30.565.10:FF:000010">
    <property type="entry name" value="Sensor histidine kinase RcsC"/>
    <property type="match status" value="1"/>
</dbReference>
<dbReference type="Pfam" id="PF02518">
    <property type="entry name" value="HATPase_c"/>
    <property type="match status" value="1"/>
</dbReference>
<organism evidence="12 13">
    <name type="scientific">Pegethrix bostrychoides GSE-TBD4-15B</name>
    <dbReference type="NCBI Taxonomy" id="2839662"/>
    <lineage>
        <taxon>Bacteria</taxon>
        <taxon>Bacillati</taxon>
        <taxon>Cyanobacteriota</taxon>
        <taxon>Cyanophyceae</taxon>
        <taxon>Oculatellales</taxon>
        <taxon>Oculatellaceae</taxon>
        <taxon>Pegethrix</taxon>
    </lineage>
</organism>
<dbReference type="InterPro" id="IPR003594">
    <property type="entry name" value="HATPase_dom"/>
</dbReference>
<keyword evidence="9" id="KW-0175">Coiled coil</keyword>
<dbReference type="InterPro" id="IPR001789">
    <property type="entry name" value="Sig_transdc_resp-reg_receiver"/>
</dbReference>
<feature type="coiled-coil region" evidence="9">
    <location>
        <begin position="4"/>
        <end position="45"/>
    </location>
</feature>
<dbReference type="Gene3D" id="1.10.287.130">
    <property type="match status" value="1"/>
</dbReference>
<evidence type="ECO:0000256" key="9">
    <source>
        <dbReference type="SAM" id="Coils"/>
    </source>
</evidence>
<dbReference type="CDD" id="cd16922">
    <property type="entry name" value="HATPase_EvgS-ArcB-TorS-like"/>
    <property type="match status" value="1"/>
</dbReference>
<dbReference type="SUPFAM" id="SSF47384">
    <property type="entry name" value="Homodimeric domain of signal transducing histidine kinase"/>
    <property type="match status" value="1"/>
</dbReference>
<dbReference type="SMART" id="SM00448">
    <property type="entry name" value="REC"/>
    <property type="match status" value="1"/>
</dbReference>
<evidence type="ECO:0000313" key="12">
    <source>
        <dbReference type="EMBL" id="MBW4467263.1"/>
    </source>
</evidence>
<comment type="caution">
    <text evidence="12">The sequence shown here is derived from an EMBL/GenBank/DDBJ whole genome shotgun (WGS) entry which is preliminary data.</text>
</comment>
<proteinExistence type="inferred from homology"/>
<dbReference type="InterPro" id="IPR005467">
    <property type="entry name" value="His_kinase_dom"/>
</dbReference>
<dbReference type="PANTHER" id="PTHR43547:SF2">
    <property type="entry name" value="HYBRID SIGNAL TRANSDUCTION HISTIDINE KINASE C"/>
    <property type="match status" value="1"/>
</dbReference>
<evidence type="ECO:0000256" key="4">
    <source>
        <dbReference type="ARBA" id="ARBA00022553"/>
    </source>
</evidence>
<reference evidence="12" key="1">
    <citation type="submission" date="2021-05" db="EMBL/GenBank/DDBJ databases">
        <authorList>
            <person name="Pietrasiak N."/>
            <person name="Ward R."/>
            <person name="Stajich J.E."/>
            <person name="Kurbessoian T."/>
        </authorList>
    </citation>
    <scope>NUCLEOTIDE SEQUENCE</scope>
    <source>
        <strain evidence="12">GSE-TBD4-15B</strain>
    </source>
</reference>
<gene>
    <name evidence="12" type="ORF">KME07_17695</name>
</gene>
<dbReference type="InterPro" id="IPR003661">
    <property type="entry name" value="HisK_dim/P_dom"/>
</dbReference>
<dbReference type="Pfam" id="PF00072">
    <property type="entry name" value="Response_reg"/>
    <property type="match status" value="1"/>
</dbReference>
<dbReference type="InterPro" id="IPR036097">
    <property type="entry name" value="HisK_dim/P_sf"/>
</dbReference>